<dbReference type="Proteomes" id="UP000034040">
    <property type="component" value="Unassembled WGS sequence"/>
</dbReference>
<evidence type="ECO:0000313" key="65">
    <source>
        <dbReference type="Proteomes" id="UP000034758"/>
    </source>
</evidence>
<evidence type="ECO:0000313" key="39">
    <source>
        <dbReference type="Proteomes" id="UP000033835"/>
    </source>
</evidence>
<dbReference type="Proteomes" id="UP000034925">
    <property type="component" value="Unassembled WGS sequence"/>
</dbReference>
<evidence type="ECO:0000313" key="48">
    <source>
        <dbReference type="Proteomes" id="UP000034152"/>
    </source>
</evidence>
<evidence type="ECO:0000313" key="46">
    <source>
        <dbReference type="Proteomes" id="UP000034064"/>
    </source>
</evidence>
<evidence type="ECO:0000313" key="61">
    <source>
        <dbReference type="Proteomes" id="UP000034657"/>
    </source>
</evidence>
<dbReference type="EMBL" id="JJPK01000075">
    <property type="protein sequence ID" value="KKG60900.1"/>
    <property type="molecule type" value="Genomic_DNA"/>
</dbReference>
<evidence type="ECO:0000313" key="13">
    <source>
        <dbReference type="EMBL" id="KKG97134.1"/>
    </source>
</evidence>
<feature type="domain" description="DUF4143" evidence="2">
    <location>
        <begin position="238"/>
        <end position="388"/>
    </location>
</feature>
<dbReference type="Proteomes" id="UP000033885">
    <property type="component" value="Unassembled WGS sequence"/>
</dbReference>
<name>A0A0F8GFK4_METMZ</name>
<dbReference type="EMBL" id="JJQU01000243">
    <property type="protein sequence ID" value="KKH80169.1"/>
    <property type="molecule type" value="Genomic_DNA"/>
</dbReference>
<dbReference type="EMBL" id="JJQH01000089">
    <property type="protein sequence ID" value="KKH40573.1"/>
    <property type="molecule type" value="Genomic_DNA"/>
</dbReference>
<dbReference type="EMBL" id="JJPP01000063">
    <property type="protein sequence ID" value="KKG80489.1"/>
    <property type="molecule type" value="Genomic_DNA"/>
</dbReference>
<dbReference type="AlphaFoldDB" id="A0A0F8GFK4"/>
<dbReference type="EMBL" id="JJPW01000114">
    <property type="protein sequence ID" value="KKG97134.1"/>
    <property type="molecule type" value="Genomic_DNA"/>
</dbReference>
<evidence type="ECO:0000313" key="8">
    <source>
        <dbReference type="EMBL" id="KKG60900.1"/>
    </source>
</evidence>
<evidence type="ECO:0000313" key="20">
    <source>
        <dbReference type="EMBL" id="KKH40573.1"/>
    </source>
</evidence>
<evidence type="ECO:0000313" key="59">
    <source>
        <dbReference type="Proteomes" id="UP000034578"/>
    </source>
</evidence>
<evidence type="ECO:0000313" key="30">
    <source>
        <dbReference type="EMBL" id="KKH80169.1"/>
    </source>
</evidence>
<evidence type="ECO:0000313" key="47">
    <source>
        <dbReference type="Proteomes" id="UP000034142"/>
    </source>
</evidence>
<dbReference type="Proteomes" id="UP000034547">
    <property type="component" value="Unassembled WGS sequence"/>
</dbReference>
<dbReference type="EMBL" id="JJQW01000038">
    <property type="protein sequence ID" value="KKH89506.1"/>
    <property type="molecule type" value="Genomic_DNA"/>
</dbReference>
<dbReference type="Proteomes" id="UP000034657">
    <property type="component" value="Unassembled WGS sequence"/>
</dbReference>
<evidence type="ECO:0000313" key="35">
    <source>
        <dbReference type="EMBL" id="KKI00573.1"/>
    </source>
</evidence>
<dbReference type="Proteomes" id="UP000034064">
    <property type="component" value="Unassembled WGS sequence"/>
</dbReference>
<evidence type="ECO:0000313" key="55">
    <source>
        <dbReference type="Proteomes" id="UP000034450"/>
    </source>
</evidence>
<evidence type="ECO:0000313" key="70">
    <source>
        <dbReference type="Proteomes" id="UP000034937"/>
    </source>
</evidence>
<evidence type="ECO:0000313" key="36">
    <source>
        <dbReference type="EMBL" id="KKI06366.1"/>
    </source>
</evidence>
<dbReference type="EMBL" id="JJQR01000024">
    <property type="protein sequence ID" value="KKH78221.1"/>
    <property type="molecule type" value="Genomic_DNA"/>
</dbReference>
<dbReference type="EMBL" id="JJQQ01000087">
    <property type="protein sequence ID" value="KKH66706.1"/>
    <property type="molecule type" value="Genomic_DNA"/>
</dbReference>
<evidence type="ECO:0000313" key="45">
    <source>
        <dbReference type="Proteomes" id="UP000034040"/>
    </source>
</evidence>
<dbReference type="EMBL" id="JJOS01000012">
    <property type="protein sequence ID" value="KKG06327.1"/>
    <property type="molecule type" value="Genomic_DNA"/>
</dbReference>
<dbReference type="Pfam" id="PF13635">
    <property type="entry name" value="DUF4143"/>
    <property type="match status" value="1"/>
</dbReference>
<dbReference type="Pfam" id="PF13173">
    <property type="entry name" value="AAA_14"/>
    <property type="match status" value="1"/>
</dbReference>
<dbReference type="EMBL" id="JJPI01000009">
    <property type="protein sequence ID" value="KKG58378.1"/>
    <property type="molecule type" value="Genomic_DNA"/>
</dbReference>
<dbReference type="Proteomes" id="UP000033933">
    <property type="component" value="Unassembled WGS sequence"/>
</dbReference>
<dbReference type="EMBL" id="JJQN01000202">
    <property type="protein sequence ID" value="KKH54131.1"/>
    <property type="molecule type" value="Genomic_DNA"/>
</dbReference>
<keyword evidence="59" id="KW-1185">Reference proteome</keyword>
<evidence type="ECO:0000313" key="6">
    <source>
        <dbReference type="EMBL" id="KKG32802.1"/>
    </source>
</evidence>
<evidence type="ECO:0000313" key="7">
    <source>
        <dbReference type="EMBL" id="KKG58378.1"/>
    </source>
</evidence>
<reference evidence="38 39" key="1">
    <citation type="journal article" date="2015" name="ISME J.">
        <title>Genomic and phenotypic differentiation among Methanosarcina mazei populations from Columbia River sediment.</title>
        <authorList>
            <person name="Youngblut N.D."/>
            <person name="Wirth J.S."/>
            <person name="Henriksen J.R."/>
            <person name="Smith M."/>
            <person name="Simon H."/>
            <person name="Metcalf W.W."/>
            <person name="Whitaker R.J."/>
        </authorList>
    </citation>
    <scope>NUCLEOTIDE SEQUENCE [LARGE SCALE GENOMIC DNA]</scope>
    <source>
        <strain evidence="16 46">1.F.A.1A.3</strain>
        <strain evidence="17 64">1.F.A.1B.3</strain>
        <strain evidence="15 43">1.F.A.1B.4</strain>
        <strain evidence="18 54">1.H.A.0.1</strain>
        <strain evidence="19 65">1.H.A.1A.1</strain>
        <strain evidence="20 44">1.H.A.1A.3</strain>
        <strain evidence="21 40">1.H.A.1A.6</strain>
        <strain evidence="23 50">1.H.A.2.3</strain>
        <strain evidence="22 55">1.H.A.2.6</strain>
        <strain evidence="24 63">1.H.A.2.7</strain>
        <strain evidence="26">1.H.A.2.8</strain>
        <strain evidence="25 42">1.H.M.0.1</strain>
        <strain evidence="29 69">1.H.M.1A.1</strain>
        <strain evidence="27 45">1.H.M.1A.2</strain>
        <strain evidence="28 67">1.H.M.1A.3</strain>
        <strain evidence="30 48">1.H.M.2.1</strain>
        <strain evidence="31 38">1.H.M.2.2</strain>
        <strain evidence="32 70">1.H.M.2.3</strain>
        <strain evidence="34 62">1.H.M.2.4</strain>
        <strain evidence="33 68">1.H.T.2.1</strain>
        <strain evidence="35 41">1.H.T.2.3</strain>
        <strain evidence="36 57">1.H.T.2.5</strain>
        <strain evidence="3 47">2.F.A.2.3</strain>
        <strain evidence="5 59">2.F.A.2.4</strain>
        <strain evidence="4 60">2.F.T.0.2</strain>
        <strain evidence="6 53">3.F.A.1B.1</strain>
        <strain evidence="7 49">3.F.T.1A.1</strain>
        <strain evidence="9 52">3.F.T.1A.2</strain>
        <strain evidence="8 58">3.F.T.1A.4</strain>
        <strain evidence="10 66">3.H.A.2.4</strain>
        <strain evidence="11 61">3.H.M.1A.1</strain>
        <strain evidence="12 56">3.H.M.1B.1</strain>
        <strain evidence="14 39">3.H.M.1B.2</strain>
        <strain evidence="13 51">3.H.M.1B.5</strain>
    </source>
</reference>
<evidence type="ECO:0000313" key="37">
    <source>
        <dbReference type="EMBL" id="QIB91205.1"/>
    </source>
</evidence>
<keyword evidence="37" id="KW-0067">ATP-binding</keyword>
<evidence type="ECO:0000313" key="33">
    <source>
        <dbReference type="EMBL" id="KKH97292.1"/>
    </source>
</evidence>
<dbReference type="EMBL" id="JJPT01000155">
    <property type="protein sequence ID" value="KKG87795.1"/>
    <property type="molecule type" value="Genomic_DNA"/>
</dbReference>
<dbReference type="EMBL" id="JJQA01000025">
    <property type="protein sequence ID" value="KKH19598.1"/>
    <property type="molecule type" value="Genomic_DNA"/>
</dbReference>
<evidence type="ECO:0000313" key="24">
    <source>
        <dbReference type="EMBL" id="KKH60526.1"/>
    </source>
</evidence>
<dbReference type="EMBL" id="JJOR01000156">
    <property type="protein sequence ID" value="KKF99696.1"/>
    <property type="molecule type" value="Genomic_DNA"/>
</dbReference>
<dbReference type="EMBL" id="JJPJ01000043">
    <property type="protein sequence ID" value="KKG64027.1"/>
    <property type="molecule type" value="Genomic_DNA"/>
</dbReference>
<dbReference type="Proteomes" id="UP000034142">
    <property type="component" value="Unassembled WGS sequence"/>
</dbReference>
<evidence type="ECO:0000313" key="43">
    <source>
        <dbReference type="Proteomes" id="UP000033987"/>
    </source>
</evidence>
<dbReference type="EMBL" id="JJPC01000113">
    <property type="protein sequence ID" value="KKG32802.1"/>
    <property type="molecule type" value="Genomic_DNA"/>
</dbReference>
<gene>
    <name evidence="6" type="ORF">DU30_02275</name>
    <name evidence="3" type="ORF">DU31_06180</name>
    <name evidence="7" type="ORF">DU33_07055</name>
    <name evidence="18" type="ORF">DU37_16985</name>
    <name evidence="4" type="ORF">DU40_17000</name>
    <name evidence="16" type="ORF">DU44_16020</name>
    <name evidence="8" type="ORF">DU45_16345</name>
    <name evidence="5" type="ORF">DU47_13970</name>
    <name evidence="17" type="ORF">DU48_18850</name>
    <name evidence="20" type="ORF">DU50_19935</name>
    <name evidence="19" type="ORF">DU54_16790</name>
    <name evidence="10" type="ORF">DU55_17720</name>
    <name evidence="13" type="ORF">DU56_17290</name>
    <name evidence="9" type="ORF">DU64_16620</name>
    <name evidence="15" type="ORF">DU65_00050</name>
    <name evidence="12" type="ORF">DU66_18580</name>
    <name evidence="14" type="ORF">DU68_00325</name>
    <name evidence="11" type="ORF">DU69_17340</name>
    <name evidence="26" type="ORF">DU73_07110</name>
    <name evidence="22" type="ORF">DU74_18580</name>
    <name evidence="24" type="ORF">DU75_17995</name>
    <name evidence="23" type="ORF">DU76_17100</name>
    <name evidence="27" type="ORF">DU77_17410</name>
    <name evidence="28" type="ORF">DU78_18370</name>
    <name evidence="34" type="ORF">DU79_04095</name>
    <name evidence="30" type="ORF">DU80_05045</name>
    <name evidence="35" type="ORF">DU81_17095</name>
    <name evidence="31" type="ORF">DU82_17250</name>
    <name evidence="36" type="ORF">DU83_17170</name>
    <name evidence="33" type="ORF">DU84_17155</name>
    <name evidence="21" type="ORF">DU85_00040</name>
    <name evidence="29" type="ORF">DU86_18910</name>
    <name evidence="25" type="ORF">DU87_02315</name>
    <name evidence="32" type="ORF">DU88_16420</name>
    <name evidence="37" type="ORF">FQU78_09275</name>
</gene>
<dbReference type="Proteomes" id="UP000034450">
    <property type="component" value="Unassembled WGS sequence"/>
</dbReference>
<dbReference type="Proteomes" id="UP000034597">
    <property type="component" value="Unassembled WGS sequence"/>
</dbReference>
<dbReference type="GeneID" id="24851360"/>
<dbReference type="PANTHER" id="PTHR33295:SF8">
    <property type="entry name" value="AAA+ ATPASE DOMAIN-CONTAINING PROTEIN"/>
    <property type="match status" value="1"/>
</dbReference>
<evidence type="ECO:0000313" key="32">
    <source>
        <dbReference type="EMBL" id="KKH89506.1"/>
    </source>
</evidence>
<dbReference type="SUPFAM" id="SSF52540">
    <property type="entry name" value="P-loop containing nucleoside triphosphate hydrolases"/>
    <property type="match status" value="1"/>
</dbReference>
<evidence type="ECO:0000313" key="29">
    <source>
        <dbReference type="EMBL" id="KKH78221.1"/>
    </source>
</evidence>
<dbReference type="EMBL" id="CP042908">
    <property type="protein sequence ID" value="QIB91205.1"/>
    <property type="molecule type" value="Genomic_DNA"/>
</dbReference>
<dbReference type="Proteomes" id="UP000034578">
    <property type="component" value="Unassembled WGS sequence"/>
</dbReference>
<dbReference type="Proteomes" id="UP000034298">
    <property type="component" value="Unassembled WGS sequence"/>
</dbReference>
<evidence type="ECO:0000313" key="60">
    <source>
        <dbReference type="Proteomes" id="UP000034597"/>
    </source>
</evidence>
<evidence type="ECO:0000313" key="28">
    <source>
        <dbReference type="EMBL" id="KKH75659.1"/>
    </source>
</evidence>
<evidence type="ECO:0000313" key="22">
    <source>
        <dbReference type="EMBL" id="KKH54131.1"/>
    </source>
</evidence>
<evidence type="ECO:0000313" key="16">
    <source>
        <dbReference type="EMBL" id="KKH19598.1"/>
    </source>
</evidence>
<evidence type="ECO:0000313" key="26">
    <source>
        <dbReference type="EMBL" id="KKH70600.1"/>
    </source>
</evidence>
<dbReference type="Proteomes" id="UP000033987">
    <property type="component" value="Unassembled WGS sequence"/>
</dbReference>
<dbReference type="InterPro" id="IPR041682">
    <property type="entry name" value="AAA_14"/>
</dbReference>
<protein>
    <submittedName>
        <fullName evidence="37">ATP-binding protein</fullName>
    </submittedName>
</protein>
<dbReference type="PATRIC" id="fig|2209.42.peg.1580"/>
<dbReference type="Proteomes" id="UP000034021">
    <property type="component" value="Unassembled WGS sequence"/>
</dbReference>
<dbReference type="EMBL" id="JJQG01000060">
    <property type="protein sequence ID" value="KKH40126.1"/>
    <property type="molecule type" value="Genomic_DNA"/>
</dbReference>
<evidence type="ECO:0000313" key="53">
    <source>
        <dbReference type="Proteomes" id="UP000034298"/>
    </source>
</evidence>
<dbReference type="RefSeq" id="WP_048036468.1">
    <property type="nucleotide sequence ID" value="NZ_AP019780.1"/>
</dbReference>
<dbReference type="EMBL" id="JJQO01000294">
    <property type="protein sequence ID" value="KKH60526.1"/>
    <property type="molecule type" value="Genomic_DNA"/>
</dbReference>
<dbReference type="EMBL" id="JJQX01000006">
    <property type="protein sequence ID" value="KKI00073.1"/>
    <property type="molecule type" value="Genomic_DNA"/>
</dbReference>
<evidence type="ECO:0000313" key="62">
    <source>
        <dbReference type="Proteomes" id="UP000034668"/>
    </source>
</evidence>
<evidence type="ECO:0000313" key="57">
    <source>
        <dbReference type="Proteomes" id="UP000034547"/>
    </source>
</evidence>
<evidence type="ECO:0000313" key="9">
    <source>
        <dbReference type="EMBL" id="KKG64027.1"/>
    </source>
</evidence>
<dbReference type="Proteomes" id="UP000467371">
    <property type="component" value="Chromosome"/>
</dbReference>
<proteinExistence type="predicted"/>
<dbReference type="EMBL" id="JJRB01000012">
    <property type="protein sequence ID" value="KKI06366.1"/>
    <property type="molecule type" value="Genomic_DNA"/>
</dbReference>
<evidence type="ECO:0000313" key="66">
    <source>
        <dbReference type="Proteomes" id="UP000034817"/>
    </source>
</evidence>
<evidence type="ECO:0000313" key="15">
    <source>
        <dbReference type="EMBL" id="KKH15447.1"/>
    </source>
</evidence>
<dbReference type="EMBL" id="JJQS01000081">
    <property type="protein sequence ID" value="KKH74427.1"/>
    <property type="molecule type" value="Genomic_DNA"/>
</dbReference>
<dbReference type="Proteomes" id="UP000034872">
    <property type="component" value="Unassembled WGS sequence"/>
</dbReference>
<dbReference type="EMBL" id="JJQB01000006">
    <property type="protein sequence ID" value="KKH23718.1"/>
    <property type="molecule type" value="Genomic_DNA"/>
</dbReference>
<dbReference type="GO" id="GO:0005524">
    <property type="term" value="F:ATP binding"/>
    <property type="evidence" value="ECO:0007669"/>
    <property type="project" value="UniProtKB-KW"/>
</dbReference>
<dbReference type="InterPro" id="IPR027417">
    <property type="entry name" value="P-loop_NTPase"/>
</dbReference>
<dbReference type="Proteomes" id="UP000034338">
    <property type="component" value="Unassembled WGS sequence"/>
</dbReference>
<keyword evidence="37" id="KW-0547">Nucleotide-binding</keyword>
<dbReference type="Proteomes" id="UP000034253">
    <property type="component" value="Unassembled WGS sequence"/>
</dbReference>
<dbReference type="EMBL" id="JJPU01000114">
    <property type="protein sequence ID" value="KKG96432.1"/>
    <property type="molecule type" value="Genomic_DNA"/>
</dbReference>
<dbReference type="Proteomes" id="UP000034468">
    <property type="component" value="Unassembled WGS sequence"/>
</dbReference>
<evidence type="ECO:0000313" key="31">
    <source>
        <dbReference type="EMBL" id="KKH81257.1"/>
    </source>
</evidence>
<organism evidence="9 52">
    <name type="scientific">Methanosarcina mazei</name>
    <name type="common">Methanosarcina frisia</name>
    <dbReference type="NCBI Taxonomy" id="2209"/>
    <lineage>
        <taxon>Archaea</taxon>
        <taxon>Methanobacteriati</taxon>
        <taxon>Methanobacteriota</taxon>
        <taxon>Stenosarchaea group</taxon>
        <taxon>Methanomicrobia</taxon>
        <taxon>Methanosarcinales</taxon>
        <taxon>Methanosarcinaceae</taxon>
        <taxon>Methanosarcina</taxon>
    </lineage>
</organism>
<evidence type="ECO:0000259" key="1">
    <source>
        <dbReference type="Pfam" id="PF13173"/>
    </source>
</evidence>
<evidence type="ECO:0000313" key="67">
    <source>
        <dbReference type="Proteomes" id="UP000034842"/>
    </source>
</evidence>
<evidence type="ECO:0000313" key="44">
    <source>
        <dbReference type="Proteomes" id="UP000034021"/>
    </source>
</evidence>
<evidence type="ECO:0000313" key="27">
    <source>
        <dbReference type="EMBL" id="KKH74427.1"/>
    </source>
</evidence>
<dbReference type="PANTHER" id="PTHR33295">
    <property type="entry name" value="ATPASE"/>
    <property type="match status" value="1"/>
</dbReference>
<evidence type="ECO:0000259" key="2">
    <source>
        <dbReference type="Pfam" id="PF13635"/>
    </source>
</evidence>
<dbReference type="Proteomes" id="UP000034758">
    <property type="component" value="Unassembled WGS sequence"/>
</dbReference>
<dbReference type="Proteomes" id="UP000034279">
    <property type="component" value="Unassembled WGS sequence"/>
</dbReference>
<evidence type="ECO:0000313" key="64">
    <source>
        <dbReference type="Proteomes" id="UP000034733"/>
    </source>
</evidence>
<evidence type="ECO:0000313" key="4">
    <source>
        <dbReference type="EMBL" id="KKG01488.1"/>
    </source>
</evidence>
<evidence type="ECO:0000313" key="42">
    <source>
        <dbReference type="Proteomes" id="UP000033933"/>
    </source>
</evidence>
<evidence type="ECO:0000313" key="40">
    <source>
        <dbReference type="Proteomes" id="UP000033864"/>
    </source>
</evidence>
<evidence type="ECO:0000313" key="41">
    <source>
        <dbReference type="Proteomes" id="UP000033885"/>
    </source>
</evidence>
<dbReference type="EMBL" id="JJRA01000145">
    <property type="protein sequence ID" value="KKI00573.1"/>
    <property type="molecule type" value="Genomic_DNA"/>
</dbReference>
<evidence type="ECO:0000313" key="5">
    <source>
        <dbReference type="EMBL" id="KKG06327.1"/>
    </source>
</evidence>
<dbReference type="Proteomes" id="UP000034937">
    <property type="component" value="Unassembled WGS sequence"/>
</dbReference>
<feature type="domain" description="AAA" evidence="1">
    <location>
        <begin position="38"/>
        <end position="182"/>
    </location>
</feature>
<evidence type="ECO:0000313" key="58">
    <source>
        <dbReference type="Proteomes" id="UP000034566"/>
    </source>
</evidence>
<evidence type="ECO:0000313" key="12">
    <source>
        <dbReference type="EMBL" id="KKG96432.1"/>
    </source>
</evidence>
<sequence length="458" mass="52808">MQRIELLPLVLDNQTFFQNCPDIIPRIIPFSPCLDGSEVNFICGPLHTGKTSFLRQVAGSLQGLKVYINFEDSRFRDLKPETLQEIKEIAAEYCIKGHEDEEGLAGKDIDDKERPEVPVSYFLDEIHYLPGWGDRVYSLQNDGARVFVTSSSAGIISKEISPRLADGIKIIRLLPFSFKEYLTLKGLRVPRPNFLTPSRCDEMLCLFLQYFENGGFPEIIKSGDFRLSRKYFEETLQKEIIERHTIQDPEGLKKLAVFLISNMASEYSIDTLKRAGGIKDEATVRNYLDYLEEAFLLYRVPMFRHKSEKPDYGKEGENENERESNIPCKVYAGDTGFFKSVFPRYPDSLGLRFENLVFLELLRKGKQVYYFHNTRECDFLIAEKESQKVTAAVQVCLCFGGTAVREREVLGLMEAMEEFGLNEGLILTMDDEEVMEIERKDGEMKRIIIKSVWKWMLE</sequence>
<dbReference type="EMBL" id="JJQM01000029">
    <property type="protein sequence ID" value="KKH57830.1"/>
    <property type="molecule type" value="Genomic_DNA"/>
</dbReference>
<evidence type="ECO:0000313" key="49">
    <source>
        <dbReference type="Proteomes" id="UP000034188"/>
    </source>
</evidence>
<evidence type="ECO:0000313" key="56">
    <source>
        <dbReference type="Proteomes" id="UP000034468"/>
    </source>
</evidence>
<dbReference type="Proteomes" id="UP000034817">
    <property type="component" value="Unassembled WGS sequence"/>
</dbReference>
<dbReference type="Proteomes" id="UP000034188">
    <property type="component" value="Unassembled WGS sequence"/>
</dbReference>
<dbReference type="Proteomes" id="UP000034842">
    <property type="component" value="Unassembled WGS sequence"/>
</dbReference>
<evidence type="ECO:0000313" key="10">
    <source>
        <dbReference type="EMBL" id="KKG80489.1"/>
    </source>
</evidence>
<dbReference type="EMBL" id="JJQC01000169">
    <property type="protein sequence ID" value="KKH15447.1"/>
    <property type="molecule type" value="Genomic_DNA"/>
</dbReference>
<evidence type="ECO:0000313" key="34">
    <source>
        <dbReference type="EMBL" id="KKI00073.1"/>
    </source>
</evidence>
<dbReference type="Proteomes" id="UP000033864">
    <property type="component" value="Unassembled WGS sequence"/>
</dbReference>
<evidence type="ECO:0000313" key="17">
    <source>
        <dbReference type="EMBL" id="KKH23718.1"/>
    </source>
</evidence>
<evidence type="ECO:0000313" key="38">
    <source>
        <dbReference type="Proteomes" id="UP000033814"/>
    </source>
</evidence>
<evidence type="ECO:0000313" key="51">
    <source>
        <dbReference type="Proteomes" id="UP000034253"/>
    </source>
</evidence>
<dbReference type="EMBL" id="JJQF01000145">
    <property type="protein sequence ID" value="KKH26664.1"/>
    <property type="molecule type" value="Genomic_DNA"/>
</dbReference>
<dbReference type="Proteomes" id="UP000034232">
    <property type="component" value="Unassembled WGS sequence"/>
</dbReference>
<evidence type="ECO:0000313" key="23">
    <source>
        <dbReference type="EMBL" id="KKH57830.1"/>
    </source>
</evidence>
<evidence type="ECO:0000313" key="68">
    <source>
        <dbReference type="Proteomes" id="UP000034872"/>
    </source>
</evidence>
<dbReference type="EMBL" id="JJOT01000079">
    <property type="protein sequence ID" value="KKG01488.1"/>
    <property type="molecule type" value="Genomic_DNA"/>
</dbReference>
<evidence type="ECO:0000313" key="14">
    <source>
        <dbReference type="EMBL" id="KKH03285.1"/>
    </source>
</evidence>
<dbReference type="Proteomes" id="UP000034733">
    <property type="component" value="Unassembled WGS sequence"/>
</dbReference>
<evidence type="ECO:0000313" key="18">
    <source>
        <dbReference type="EMBL" id="KKH26664.1"/>
    </source>
</evidence>
<evidence type="ECO:0000313" key="19">
    <source>
        <dbReference type="EMBL" id="KKH40126.1"/>
    </source>
</evidence>
<evidence type="ECO:0000313" key="63">
    <source>
        <dbReference type="Proteomes" id="UP000034692"/>
    </source>
</evidence>
<dbReference type="EMBL" id="JJQZ01000056">
    <property type="protein sequence ID" value="KKH97292.1"/>
    <property type="molecule type" value="Genomic_DNA"/>
</dbReference>
<evidence type="ECO:0000313" key="69">
    <source>
        <dbReference type="Proteomes" id="UP000034925"/>
    </source>
</evidence>
<evidence type="ECO:0000313" key="71">
    <source>
        <dbReference type="Proteomes" id="UP000467371"/>
    </source>
</evidence>
<dbReference type="EMBL" id="JJQV01000120">
    <property type="protein sequence ID" value="KKH81257.1"/>
    <property type="molecule type" value="Genomic_DNA"/>
</dbReference>
<evidence type="ECO:0000313" key="21">
    <source>
        <dbReference type="EMBL" id="KKH45230.1"/>
    </source>
</evidence>
<evidence type="ECO:0000313" key="25">
    <source>
        <dbReference type="EMBL" id="KKH66706.1"/>
    </source>
</evidence>
<dbReference type="Proteomes" id="UP000033814">
    <property type="component" value="Unassembled WGS sequence"/>
</dbReference>
<dbReference type="EMBL" id="JJQJ01000182">
    <property type="protein sequence ID" value="KKH45230.1"/>
    <property type="molecule type" value="Genomic_DNA"/>
</dbReference>
<dbReference type="Proteomes" id="UP000034692">
    <property type="component" value="Unassembled WGS sequence"/>
</dbReference>
<evidence type="ECO:0000313" key="52">
    <source>
        <dbReference type="Proteomes" id="UP000034279"/>
    </source>
</evidence>
<reference evidence="37 71" key="2">
    <citation type="journal article" date="2020" name="Environ. Microbiol. Rep.">
        <title>Redox cycling of Fe(II) and Fe(III) in magnetite accelerates aceticlastic methanogenesis by Methanosarcina mazei.</title>
        <authorList>
            <person name="Wang H."/>
            <person name="Byrne J.M."/>
            <person name="Liu P."/>
            <person name="Liu J."/>
            <person name="Dong X."/>
            <person name="Lu Y."/>
        </authorList>
    </citation>
    <scope>NUCLEOTIDE SEQUENCE [LARGE SCALE GENOMIC DNA]</scope>
    <source>
        <strain evidence="37">Zm-15</strain>
        <strain evidence="71">zm-15</strain>
    </source>
</reference>
<dbReference type="Proteomes" id="UP000033835">
    <property type="component" value="Unassembled WGS sequence"/>
</dbReference>
<dbReference type="EMBL" id="JJPV01000017">
    <property type="protein sequence ID" value="KKH03285.1"/>
    <property type="molecule type" value="Genomic_DNA"/>
</dbReference>
<evidence type="ECO:0000313" key="3">
    <source>
        <dbReference type="EMBL" id="KKF99696.1"/>
    </source>
</evidence>
<accession>A0A0F8GFK4</accession>
<evidence type="ECO:0000313" key="11">
    <source>
        <dbReference type="EMBL" id="KKG87795.1"/>
    </source>
</evidence>
<dbReference type="Proteomes" id="UP000034566">
    <property type="component" value="Unassembled WGS sequence"/>
</dbReference>
<dbReference type="Proteomes" id="UP000034152">
    <property type="component" value="Unassembled WGS sequence"/>
</dbReference>
<dbReference type="EMBL" id="JJQT01000178">
    <property type="protein sequence ID" value="KKH75659.1"/>
    <property type="molecule type" value="Genomic_DNA"/>
</dbReference>
<dbReference type="InterPro" id="IPR025420">
    <property type="entry name" value="DUF4143"/>
</dbReference>
<evidence type="ECO:0000313" key="50">
    <source>
        <dbReference type="Proteomes" id="UP000034232"/>
    </source>
</evidence>
<evidence type="ECO:0000313" key="54">
    <source>
        <dbReference type="Proteomes" id="UP000034338"/>
    </source>
</evidence>
<dbReference type="EMBL" id="JJQP01000018">
    <property type="protein sequence ID" value="KKH70600.1"/>
    <property type="molecule type" value="Genomic_DNA"/>
</dbReference>
<dbReference type="Proteomes" id="UP000034668">
    <property type="component" value="Unassembled WGS sequence"/>
</dbReference>